<dbReference type="RefSeq" id="WP_310547357.1">
    <property type="nucleotide sequence ID" value="NZ_JAVKGR010000001.1"/>
</dbReference>
<comment type="caution">
    <text evidence="1">The sequence shown here is derived from an EMBL/GenBank/DDBJ whole genome shotgun (WGS) entry which is preliminary data.</text>
</comment>
<dbReference type="Pfam" id="PF13279">
    <property type="entry name" value="4HBT_2"/>
    <property type="match status" value="1"/>
</dbReference>
<keyword evidence="1" id="KW-0378">Hydrolase</keyword>
<accession>A0ABU2DPK6</accession>
<reference evidence="1 2" key="1">
    <citation type="submission" date="2023-09" db="EMBL/GenBank/DDBJ databases">
        <title>Description of three actinobacteria isolated from air of manufacturing shop in a pharmaceutical factory.</title>
        <authorList>
            <person name="Zhang D.-F."/>
        </authorList>
    </citation>
    <scope>NUCLEOTIDE SEQUENCE [LARGE SCALE GENOMIC DNA]</scope>
    <source>
        <strain evidence="1 2">LY-0111</strain>
    </source>
</reference>
<dbReference type="Gene3D" id="3.10.129.10">
    <property type="entry name" value="Hotdog Thioesterase"/>
    <property type="match status" value="1"/>
</dbReference>
<dbReference type="InterPro" id="IPR029069">
    <property type="entry name" value="HotDog_dom_sf"/>
</dbReference>
<dbReference type="GO" id="GO:0016787">
    <property type="term" value="F:hydrolase activity"/>
    <property type="evidence" value="ECO:0007669"/>
    <property type="project" value="UniProtKB-KW"/>
</dbReference>
<protein>
    <submittedName>
        <fullName evidence="1">Acyl-CoA thioesterase</fullName>
        <ecNumber evidence="1">3.1.2.-</ecNumber>
    </submittedName>
</protein>
<dbReference type="PANTHER" id="PTHR12475">
    <property type="match status" value="1"/>
</dbReference>
<dbReference type="EC" id="3.1.2.-" evidence="1"/>
<evidence type="ECO:0000313" key="1">
    <source>
        <dbReference type="EMBL" id="MDR8018383.1"/>
    </source>
</evidence>
<sequence>MHLLFRTLLVLGLARRRPLVNPWEPSVLTMRALPTDIDVAMHINNGQYFSLFDLGRFDLMQRAGLLGPIRKRGWTPVVQAEQIAFRRSVTLLQKFEIHTLFLGVDEKTLYFEQRVVIDDEIYVRAYMATRLRAAEGPVPVAEIMNLIRECGWDVPQDLEVPEHIRRWREETALPSSRRPAPNRWAQRILDRVV</sequence>
<gene>
    <name evidence="1" type="ORF">RIL96_02215</name>
</gene>
<dbReference type="InterPro" id="IPR051490">
    <property type="entry name" value="THEM6_lcsJ_thioesterase"/>
</dbReference>
<keyword evidence="2" id="KW-1185">Reference proteome</keyword>
<evidence type="ECO:0000313" key="2">
    <source>
        <dbReference type="Proteomes" id="UP001251870"/>
    </source>
</evidence>
<name>A0ABU2DPK6_9MICC</name>
<organism evidence="1 2">
    <name type="scientific">Nesterenkonia aerolata</name>
    <dbReference type="NCBI Taxonomy" id="3074079"/>
    <lineage>
        <taxon>Bacteria</taxon>
        <taxon>Bacillati</taxon>
        <taxon>Actinomycetota</taxon>
        <taxon>Actinomycetes</taxon>
        <taxon>Micrococcales</taxon>
        <taxon>Micrococcaceae</taxon>
        <taxon>Nesterenkonia</taxon>
    </lineage>
</organism>
<dbReference type="Proteomes" id="UP001251870">
    <property type="component" value="Unassembled WGS sequence"/>
</dbReference>
<dbReference type="PANTHER" id="PTHR12475:SF4">
    <property type="entry name" value="PROTEIN THEM6"/>
    <property type="match status" value="1"/>
</dbReference>
<dbReference type="CDD" id="cd00586">
    <property type="entry name" value="4HBT"/>
    <property type="match status" value="1"/>
</dbReference>
<proteinExistence type="predicted"/>
<dbReference type="EMBL" id="JAVKGR010000001">
    <property type="protein sequence ID" value="MDR8018383.1"/>
    <property type="molecule type" value="Genomic_DNA"/>
</dbReference>
<dbReference type="SUPFAM" id="SSF54637">
    <property type="entry name" value="Thioesterase/thiol ester dehydrase-isomerase"/>
    <property type="match status" value="1"/>
</dbReference>